<keyword evidence="2" id="KW-1185">Reference proteome</keyword>
<evidence type="ECO:0000313" key="1">
    <source>
        <dbReference type="EMBL" id="MBB6254984.1"/>
    </source>
</evidence>
<reference evidence="1 2" key="1">
    <citation type="submission" date="2020-08" db="EMBL/GenBank/DDBJ databases">
        <title>Genomic Encyclopedia of Type Strains, Phase IV (KMG-IV): sequencing the most valuable type-strain genomes for metagenomic binning, comparative biology and taxonomic classification.</title>
        <authorList>
            <person name="Goeker M."/>
        </authorList>
    </citation>
    <scope>NUCLEOTIDE SEQUENCE [LARGE SCALE GENOMIC DNA]</scope>
    <source>
        <strain evidence="1 2">DSM 22198</strain>
    </source>
</reference>
<dbReference type="AlphaFoldDB" id="A0A7X0EHS6"/>
<proteinExistence type="predicted"/>
<dbReference type="RefSeq" id="WP_184807506.1">
    <property type="nucleotide sequence ID" value="NZ_JACIIZ010000022.1"/>
</dbReference>
<gene>
    <name evidence="1" type="ORF">FHS74_005578</name>
</gene>
<dbReference type="SUPFAM" id="SSF52091">
    <property type="entry name" value="SpoIIaa-like"/>
    <property type="match status" value="1"/>
</dbReference>
<protein>
    <recommendedName>
        <fullName evidence="3">Phosphoglycerate mutase</fullName>
    </recommendedName>
</protein>
<name>A0A7X0EHS6_9PROT</name>
<evidence type="ECO:0008006" key="3">
    <source>
        <dbReference type="Google" id="ProtNLM"/>
    </source>
</evidence>
<sequence>MNSDIATWNSVTDLRLHVGNVGPDAIRRMGVAMAKAMRGRPGGRAAVVSHNTGVRFLLNLSRLFIPGHDLRAFSDMRAAYAWASGQRIGCPDAEGGMPAEMAVAGWGRVAA</sequence>
<evidence type="ECO:0000313" key="2">
    <source>
        <dbReference type="Proteomes" id="UP000539175"/>
    </source>
</evidence>
<comment type="caution">
    <text evidence="1">The sequence shown here is derived from an EMBL/GenBank/DDBJ whole genome shotgun (WGS) entry which is preliminary data.</text>
</comment>
<accession>A0A7X0EHS6</accession>
<dbReference type="InterPro" id="IPR036513">
    <property type="entry name" value="STAS_dom_sf"/>
</dbReference>
<organism evidence="1 2">
    <name type="scientific">Nitrospirillum iridis</name>
    <dbReference type="NCBI Taxonomy" id="765888"/>
    <lineage>
        <taxon>Bacteria</taxon>
        <taxon>Pseudomonadati</taxon>
        <taxon>Pseudomonadota</taxon>
        <taxon>Alphaproteobacteria</taxon>
        <taxon>Rhodospirillales</taxon>
        <taxon>Azospirillaceae</taxon>
        <taxon>Nitrospirillum</taxon>
    </lineage>
</organism>
<dbReference type="EMBL" id="JACIIZ010000022">
    <property type="protein sequence ID" value="MBB6254984.1"/>
    <property type="molecule type" value="Genomic_DNA"/>
</dbReference>
<dbReference type="Proteomes" id="UP000539175">
    <property type="component" value="Unassembled WGS sequence"/>
</dbReference>